<dbReference type="GO" id="GO:0016787">
    <property type="term" value="F:hydrolase activity"/>
    <property type="evidence" value="ECO:0007669"/>
    <property type="project" value="UniProtKB-KW"/>
</dbReference>
<dbReference type="Gene3D" id="3.20.20.80">
    <property type="entry name" value="Glycosidases"/>
    <property type="match status" value="1"/>
</dbReference>
<evidence type="ECO:0000256" key="1">
    <source>
        <dbReference type="RuleBase" id="RU003690"/>
    </source>
</evidence>
<protein>
    <submittedName>
        <fullName evidence="2">Glycoside hydrolase family 1 protein</fullName>
    </submittedName>
</protein>
<dbReference type="InterPro" id="IPR033132">
    <property type="entry name" value="GH_1_N_CS"/>
</dbReference>
<evidence type="ECO:0000313" key="3">
    <source>
        <dbReference type="Proteomes" id="UP000664495"/>
    </source>
</evidence>
<reference evidence="2 3" key="1">
    <citation type="submission" date="2021-03" db="EMBL/GenBank/DDBJ databases">
        <title>Enterococcal diversity collection.</title>
        <authorList>
            <person name="Gilmore M.S."/>
            <person name="Schwartzman J."/>
            <person name="Van Tyne D."/>
            <person name="Martin M."/>
            <person name="Earl A.M."/>
            <person name="Manson A.L."/>
            <person name="Straub T."/>
            <person name="Salamzade R."/>
            <person name="Saavedra J."/>
            <person name="Lebreton F."/>
            <person name="Prichula J."/>
            <person name="Schaufler K."/>
            <person name="Gaca A."/>
            <person name="Sgardioli B."/>
            <person name="Wagenaar J."/>
            <person name="Strong T."/>
        </authorList>
    </citation>
    <scope>NUCLEOTIDE SEQUENCE [LARGE SCALE GENOMIC DNA]</scope>
    <source>
        <strain evidence="2 3">MJM16</strain>
    </source>
</reference>
<comment type="caution">
    <text evidence="2">The sequence shown here is derived from an EMBL/GenBank/DDBJ whole genome shotgun (WGS) entry which is preliminary data.</text>
</comment>
<dbReference type="InterPro" id="IPR017853">
    <property type="entry name" value="GH"/>
</dbReference>
<accession>A0ABS3HFT4</accession>
<comment type="similarity">
    <text evidence="1">Belongs to the glycosyl hydrolase 1 family.</text>
</comment>
<gene>
    <name evidence="2" type="ORF">JZO85_06000</name>
</gene>
<dbReference type="Pfam" id="PF00232">
    <property type="entry name" value="Glyco_hydro_1"/>
    <property type="match status" value="1"/>
</dbReference>
<dbReference type="PROSITE" id="PS00653">
    <property type="entry name" value="GLYCOSYL_HYDROL_F1_2"/>
    <property type="match status" value="1"/>
</dbReference>
<keyword evidence="2" id="KW-0378">Hydrolase</keyword>
<dbReference type="RefSeq" id="WP_207107595.1">
    <property type="nucleotide sequence ID" value="NZ_JAFLVR010000012.1"/>
</dbReference>
<dbReference type="PANTHER" id="PTHR10353:SF296">
    <property type="entry name" value="6-PHOSPHO-BETA-GLUCOSIDASE"/>
    <property type="match status" value="1"/>
</dbReference>
<dbReference type="Proteomes" id="UP000664495">
    <property type="component" value="Unassembled WGS sequence"/>
</dbReference>
<organism evidence="2 3">
    <name type="scientific">Candidatus Enterococcus murrayae</name>
    <dbReference type="NCBI Taxonomy" id="2815321"/>
    <lineage>
        <taxon>Bacteria</taxon>
        <taxon>Bacillati</taxon>
        <taxon>Bacillota</taxon>
        <taxon>Bacilli</taxon>
        <taxon>Lactobacillales</taxon>
        <taxon>Enterococcaceae</taxon>
        <taxon>Enterococcus</taxon>
    </lineage>
</organism>
<sequence length="491" mass="56128">MLNNQVASHFLWGASTSANQIEGAWNEDGKGVSVIDTIATDFEKGVRVEVPSAFENEYYSSHKAVDFYHHYKEDIKMMGEMGLKAYRMSIAWTRIYPNGVEEEPNEDGLLFYDQVFNELTKYGIEPIVTISHYESPWYLAERGGWTNREMIDHYLKYCQKLFDRYHNQVKYWITFNEINCTLVDFGIRTAVGLNASIPSEINNEHTRYQALHHQFLASAKAVKMAHEIDPSLQIGCMIASMIGYPLTSRPMDVFATLQQQQMKNMFCSDVMIRGYYPSYSKRYFAEQGIEIKTLKEDAAILREGCVDFYSCSYYQSICVSGQNEGDALGKDKAAGNLISGFGVKNPYLEESEWGWQIDATGLRYLLNTVYDRYQLPIMIVENGLGAKDELIDGKVKDHYRIDYLKEHVAAMIEAIHDGVDVVGYMPWSAIDLVALSTGSVEKRYGFIYVDTNNHGEGSFKRYPKASYYWYRTVIDTNGRVLDSNALKIGDE</sequence>
<dbReference type="InterPro" id="IPR001360">
    <property type="entry name" value="Glyco_hydro_1"/>
</dbReference>
<proteinExistence type="inferred from homology"/>
<keyword evidence="3" id="KW-1185">Reference proteome</keyword>
<dbReference type="PRINTS" id="PR00131">
    <property type="entry name" value="GLHYDRLASE1"/>
</dbReference>
<evidence type="ECO:0000313" key="2">
    <source>
        <dbReference type="EMBL" id="MBO0451814.1"/>
    </source>
</evidence>
<dbReference type="SUPFAM" id="SSF51445">
    <property type="entry name" value="(Trans)glycosidases"/>
    <property type="match status" value="1"/>
</dbReference>
<name>A0ABS3HFT4_9ENTE</name>
<dbReference type="PANTHER" id="PTHR10353">
    <property type="entry name" value="GLYCOSYL HYDROLASE"/>
    <property type="match status" value="1"/>
</dbReference>
<dbReference type="EMBL" id="JAFLVR010000012">
    <property type="protein sequence ID" value="MBO0451814.1"/>
    <property type="molecule type" value="Genomic_DNA"/>
</dbReference>